<dbReference type="Pfam" id="PF01522">
    <property type="entry name" value="Polysacc_deac_1"/>
    <property type="match status" value="1"/>
</dbReference>
<dbReference type="RefSeq" id="WP_274260363.1">
    <property type="nucleotide sequence ID" value="NZ_CP117884.1"/>
</dbReference>
<dbReference type="SUPFAM" id="SSF88713">
    <property type="entry name" value="Glycoside hydrolase/deacetylase"/>
    <property type="match status" value="1"/>
</dbReference>
<reference evidence="5 6" key="1">
    <citation type="submission" date="2023-02" db="EMBL/GenBank/DDBJ databases">
        <title>Genome sequence of Lacticaseibacillus sp. KACC 23028.</title>
        <authorList>
            <person name="Kim S."/>
            <person name="Heo J."/>
            <person name="Kwon S.-W."/>
        </authorList>
    </citation>
    <scope>NUCLEOTIDE SEQUENCE [LARGE SCALE GENOMIC DNA]</scope>
    <source>
        <strain evidence="5 6">KACC 23028</strain>
    </source>
</reference>
<sequence length="444" mass="48635">MHKRNNNYVWVILTVILLIVLVCGGWFLHSKQQAAAAQKQLQAVLNKAKRTHHGDVVLTHVHGATILYLLPKSVHTPSATVRRSAKAELPETGRARAVIATVTREPGTLGLTAERANYTSYHATARHLFEHDDTDDNGVMLNAKTGQPATLADIVPNDYCRRAIDYAAKEELAGRHDLSADAIQTLLAKPLLASMAARNFRLTRDSLTITTLGGHTLATIPLSHIDMYLRGGKSKQMPGKVVALTFDDGPNVKTTPSILKTLAAAHAKATFFMVGTGLTTYPDVARQVESAGHEIGIHTFDHKYLPGLTPAAARDEIYGKMTNTYYKVFGKLPVMLRPPYGAISKPVATEEDLPAIQWSVDSQDWKSKNAKAVLARISTTTYDGSIILMHDTQPASVQALPQVIKMLKARGYRFVTVSQLLGQRLLPGHQYFGRGDERLVNNAK</sequence>
<accession>A0ABY7WTC5</accession>
<name>A0ABY7WTC5_9LACO</name>
<protein>
    <submittedName>
        <fullName evidence="5">Polysaccharide deacetylase family protein</fullName>
    </submittedName>
</protein>
<evidence type="ECO:0000256" key="3">
    <source>
        <dbReference type="SAM" id="Phobius"/>
    </source>
</evidence>
<evidence type="ECO:0000313" key="5">
    <source>
        <dbReference type="EMBL" id="WDF82703.1"/>
    </source>
</evidence>
<keyword evidence="1" id="KW-0479">Metal-binding</keyword>
<dbReference type="PANTHER" id="PTHR10587:SF133">
    <property type="entry name" value="CHITIN DEACETYLASE 1-RELATED"/>
    <property type="match status" value="1"/>
</dbReference>
<keyword evidence="6" id="KW-1185">Reference proteome</keyword>
<dbReference type="Gene3D" id="3.20.20.370">
    <property type="entry name" value="Glycoside hydrolase/deacetylase"/>
    <property type="match status" value="1"/>
</dbReference>
<dbReference type="PANTHER" id="PTHR10587">
    <property type="entry name" value="GLYCOSYL TRANSFERASE-RELATED"/>
    <property type="match status" value="1"/>
</dbReference>
<feature type="domain" description="NodB homology" evidence="4">
    <location>
        <begin position="240"/>
        <end position="415"/>
    </location>
</feature>
<dbReference type="EMBL" id="CP117884">
    <property type="protein sequence ID" value="WDF82703.1"/>
    <property type="molecule type" value="Genomic_DNA"/>
</dbReference>
<dbReference type="InterPro" id="IPR002509">
    <property type="entry name" value="NODB_dom"/>
</dbReference>
<dbReference type="InterPro" id="IPR050248">
    <property type="entry name" value="Polysacc_deacetylase_ArnD"/>
</dbReference>
<evidence type="ECO:0000256" key="2">
    <source>
        <dbReference type="ARBA" id="ARBA00022801"/>
    </source>
</evidence>
<dbReference type="Proteomes" id="UP001220377">
    <property type="component" value="Chromosome"/>
</dbReference>
<keyword evidence="3" id="KW-0472">Membrane</keyword>
<organism evidence="5 6">
    <name type="scientific">Lacticaseibacillus pabuli</name>
    <dbReference type="NCBI Taxonomy" id="3025672"/>
    <lineage>
        <taxon>Bacteria</taxon>
        <taxon>Bacillati</taxon>
        <taxon>Bacillota</taxon>
        <taxon>Bacilli</taxon>
        <taxon>Lactobacillales</taxon>
        <taxon>Lactobacillaceae</taxon>
        <taxon>Lacticaseibacillus</taxon>
    </lineage>
</organism>
<keyword evidence="3" id="KW-1133">Transmembrane helix</keyword>
<feature type="transmembrane region" description="Helical" evidence="3">
    <location>
        <begin position="7"/>
        <end position="28"/>
    </location>
</feature>
<gene>
    <name evidence="5" type="ORF">PQ472_00250</name>
</gene>
<evidence type="ECO:0000259" key="4">
    <source>
        <dbReference type="PROSITE" id="PS51677"/>
    </source>
</evidence>
<keyword evidence="3" id="KW-0812">Transmembrane</keyword>
<dbReference type="InterPro" id="IPR011330">
    <property type="entry name" value="Glyco_hydro/deAcase_b/a-brl"/>
</dbReference>
<evidence type="ECO:0000313" key="6">
    <source>
        <dbReference type="Proteomes" id="UP001220377"/>
    </source>
</evidence>
<keyword evidence="2" id="KW-0378">Hydrolase</keyword>
<dbReference type="PROSITE" id="PS51677">
    <property type="entry name" value="NODB"/>
    <property type="match status" value="1"/>
</dbReference>
<proteinExistence type="predicted"/>
<evidence type="ECO:0000256" key="1">
    <source>
        <dbReference type="ARBA" id="ARBA00022723"/>
    </source>
</evidence>